<evidence type="ECO:0000313" key="2">
    <source>
        <dbReference type="EMBL" id="KAL2811645.1"/>
    </source>
</evidence>
<name>A0ABR4H882_9EURO</name>
<organism evidence="2 3">
    <name type="scientific">Aspergillus cavernicola</name>
    <dbReference type="NCBI Taxonomy" id="176166"/>
    <lineage>
        <taxon>Eukaryota</taxon>
        <taxon>Fungi</taxon>
        <taxon>Dikarya</taxon>
        <taxon>Ascomycota</taxon>
        <taxon>Pezizomycotina</taxon>
        <taxon>Eurotiomycetes</taxon>
        <taxon>Eurotiomycetidae</taxon>
        <taxon>Eurotiales</taxon>
        <taxon>Aspergillaceae</taxon>
        <taxon>Aspergillus</taxon>
        <taxon>Aspergillus subgen. Nidulantes</taxon>
    </lineage>
</organism>
<dbReference type="Proteomes" id="UP001610335">
    <property type="component" value="Unassembled WGS sequence"/>
</dbReference>
<evidence type="ECO:0000313" key="3">
    <source>
        <dbReference type="Proteomes" id="UP001610335"/>
    </source>
</evidence>
<dbReference type="EMBL" id="JBFXLS010000229">
    <property type="protein sequence ID" value="KAL2811645.1"/>
    <property type="molecule type" value="Genomic_DNA"/>
</dbReference>
<evidence type="ECO:0000256" key="1">
    <source>
        <dbReference type="SAM" id="MobiDB-lite"/>
    </source>
</evidence>
<accession>A0ABR4H882</accession>
<comment type="caution">
    <text evidence="2">The sequence shown here is derived from an EMBL/GenBank/DDBJ whole genome shotgun (WGS) entry which is preliminary data.</text>
</comment>
<keyword evidence="3" id="KW-1185">Reference proteome</keyword>
<gene>
    <name evidence="2" type="ORF">BDW59DRAFT_167971</name>
</gene>
<proteinExistence type="predicted"/>
<sequence length="170" mass="19378">MSPLLIQMAEINPHDEWQPLATDIEEDVGLEHLEGMVVGNSERPTPRDVIGQEEETIGLTNQNAQGSQIKVMSGDPKPQDYPTPESTPTPQVMPGSWDFDQTAPLGRIRRVQQIKRIEQLERIHRVIGCLNRSKKLRKQMLSQILTAMPLQLQHHAQGVEHRDLRRSEEK</sequence>
<protein>
    <submittedName>
        <fullName evidence="2">Uncharacterized protein</fullName>
    </submittedName>
</protein>
<feature type="region of interest" description="Disordered" evidence="1">
    <location>
        <begin position="70"/>
        <end position="101"/>
    </location>
</feature>
<reference evidence="2 3" key="1">
    <citation type="submission" date="2024-07" db="EMBL/GenBank/DDBJ databases">
        <title>Section-level genome sequencing and comparative genomics of Aspergillus sections Usti and Cavernicolus.</title>
        <authorList>
            <consortium name="Lawrence Berkeley National Laboratory"/>
            <person name="Nybo J.L."/>
            <person name="Vesth T.C."/>
            <person name="Theobald S."/>
            <person name="Frisvad J.C."/>
            <person name="Larsen T.O."/>
            <person name="Kjaerboelling I."/>
            <person name="Rothschild-Mancinelli K."/>
            <person name="Lyhne E.K."/>
            <person name="Kogle M.E."/>
            <person name="Barry K."/>
            <person name="Clum A."/>
            <person name="Na H."/>
            <person name="Ledsgaard L."/>
            <person name="Lin J."/>
            <person name="Lipzen A."/>
            <person name="Kuo A."/>
            <person name="Riley R."/>
            <person name="Mondo S."/>
            <person name="LaButti K."/>
            <person name="Haridas S."/>
            <person name="Pangalinan J."/>
            <person name="Salamov A.A."/>
            <person name="Simmons B.A."/>
            <person name="Magnuson J.K."/>
            <person name="Chen J."/>
            <person name="Drula E."/>
            <person name="Henrissat B."/>
            <person name="Wiebenga A."/>
            <person name="Lubbers R.J."/>
            <person name="Gomes A.C."/>
            <person name="Makela M.R."/>
            <person name="Stajich J."/>
            <person name="Grigoriev I.V."/>
            <person name="Mortensen U.H."/>
            <person name="De vries R.P."/>
            <person name="Baker S.E."/>
            <person name="Andersen M.R."/>
        </authorList>
    </citation>
    <scope>NUCLEOTIDE SEQUENCE [LARGE SCALE GENOMIC DNA]</scope>
    <source>
        <strain evidence="2 3">CBS 600.67</strain>
    </source>
</reference>